<dbReference type="GO" id="GO:0034986">
    <property type="term" value="F:iron chaperone activity"/>
    <property type="evidence" value="ECO:0007669"/>
    <property type="project" value="TreeGrafter"/>
</dbReference>
<dbReference type="CDD" id="cd00503">
    <property type="entry name" value="Frataxin"/>
    <property type="match status" value="1"/>
</dbReference>
<dbReference type="GO" id="GO:0006879">
    <property type="term" value="P:intracellular iron ion homeostasis"/>
    <property type="evidence" value="ECO:0007669"/>
    <property type="project" value="UniProtKB-KW"/>
</dbReference>
<keyword evidence="5" id="KW-0813">Transport</keyword>
<keyword evidence="9" id="KW-0408">Iron</keyword>
<dbReference type="PROSITE" id="PS01344">
    <property type="entry name" value="FRATAXIN_1"/>
    <property type="match status" value="1"/>
</dbReference>
<dbReference type="Pfam" id="PF01491">
    <property type="entry name" value="Frataxin_Cyay"/>
    <property type="match status" value="1"/>
</dbReference>
<dbReference type="GO" id="GO:0051537">
    <property type="term" value="F:2 iron, 2 sulfur cluster binding"/>
    <property type="evidence" value="ECO:0007669"/>
    <property type="project" value="TreeGrafter"/>
</dbReference>
<dbReference type="NCBIfam" id="TIGR03421">
    <property type="entry name" value="FeS_CyaY"/>
    <property type="match status" value="1"/>
</dbReference>
<evidence type="ECO:0000256" key="12">
    <source>
        <dbReference type="ARBA" id="ARBA00023133"/>
    </source>
</evidence>
<dbReference type="PROSITE" id="PS50810">
    <property type="entry name" value="FRATAXIN_2"/>
    <property type="match status" value="1"/>
</dbReference>
<dbReference type="SMART" id="SM01219">
    <property type="entry name" value="Frataxin_Cyay"/>
    <property type="match status" value="1"/>
</dbReference>
<comment type="catalytic activity">
    <reaction evidence="13">
        <text>4 Fe(2+) + O2 + 4 H(+) = 4 Fe(3+) + 2 H2O</text>
        <dbReference type="Rhea" id="RHEA:11148"/>
        <dbReference type="ChEBI" id="CHEBI:15377"/>
        <dbReference type="ChEBI" id="CHEBI:15378"/>
        <dbReference type="ChEBI" id="CHEBI:15379"/>
        <dbReference type="ChEBI" id="CHEBI:29033"/>
        <dbReference type="ChEBI" id="CHEBI:29034"/>
        <dbReference type="EC" id="1.16.3.1"/>
    </reaction>
</comment>
<evidence type="ECO:0000256" key="9">
    <source>
        <dbReference type="ARBA" id="ARBA00023004"/>
    </source>
</evidence>
<dbReference type="NCBIfam" id="TIGR03422">
    <property type="entry name" value="mito_frataxin"/>
    <property type="match status" value="1"/>
</dbReference>
<dbReference type="InterPro" id="IPR020895">
    <property type="entry name" value="Frataxin_CS"/>
</dbReference>
<proteinExistence type="inferred from homology"/>
<gene>
    <name evidence="15" type="primary">LOC105425138</name>
</gene>
<dbReference type="GO" id="GO:0004322">
    <property type="term" value="F:ferroxidase activity"/>
    <property type="evidence" value="ECO:0007669"/>
    <property type="project" value="UniProtKB-EC"/>
</dbReference>
<comment type="similarity">
    <text evidence="2">Belongs to the frataxin family.</text>
</comment>
<dbReference type="AlphaFoldDB" id="A0A8N1S629"/>
<evidence type="ECO:0000256" key="10">
    <source>
        <dbReference type="ARBA" id="ARBA00023065"/>
    </source>
</evidence>
<keyword evidence="14" id="KW-1185">Reference proteome</keyword>
<name>A0A8N1S629_9HYME</name>
<dbReference type="GeneID" id="105425138"/>
<comment type="subcellular location">
    <subcellularLocation>
        <location evidence="1">Mitochondrion</location>
    </subcellularLocation>
</comment>
<dbReference type="GO" id="GO:0006783">
    <property type="term" value="P:heme biosynthetic process"/>
    <property type="evidence" value="ECO:0007669"/>
    <property type="project" value="UniProtKB-KW"/>
</dbReference>
<keyword evidence="8" id="KW-0560">Oxidoreductase</keyword>
<dbReference type="InterPro" id="IPR036524">
    <property type="entry name" value="Frataxin/CyaY_sf"/>
</dbReference>
<evidence type="ECO:0000256" key="13">
    <source>
        <dbReference type="ARBA" id="ARBA00047990"/>
    </source>
</evidence>
<keyword evidence="12" id="KW-0350">Heme biosynthesis</keyword>
<dbReference type="PRINTS" id="PR00904">
    <property type="entry name" value="FRATAXIN"/>
</dbReference>
<keyword evidence="4" id="KW-0409">Iron storage</keyword>
<protein>
    <recommendedName>
        <fullName evidence="3">ferroxidase</fullName>
        <ecNumber evidence="3">1.16.3.1</ecNumber>
    </recommendedName>
</protein>
<keyword evidence="11" id="KW-0496">Mitochondrion</keyword>
<dbReference type="GO" id="GO:0005739">
    <property type="term" value="C:mitochondrion"/>
    <property type="evidence" value="ECO:0007669"/>
    <property type="project" value="UniProtKB-SubCell"/>
</dbReference>
<evidence type="ECO:0000313" key="15">
    <source>
        <dbReference type="RefSeq" id="XP_025073562.1"/>
    </source>
</evidence>
<dbReference type="Proteomes" id="UP000504615">
    <property type="component" value="Unplaced"/>
</dbReference>
<dbReference type="RefSeq" id="XP_025073562.1">
    <property type="nucleotide sequence ID" value="XM_025217777.1"/>
</dbReference>
<keyword evidence="7" id="KW-0809">Transit peptide</keyword>
<keyword evidence="10" id="KW-0406">Ion transport</keyword>
<sequence length="211" mass="23982">MLTVVSGSGIIISRLSRNLFLLNISLKKRTVLQSNKFSSYVTGYVYHNSTQFLKKNSQALLQSSVKVFSTDTEYSTITKLSSVQYEKICNDTLDSLTEYFEELVEAAIHLPDADVSYGDGVLTVHFGEPYGTYVINRQTPNKQIWLSSPKSGPKRYDFVNSQWIYKHDGKTLHELLNHEIPAIVKNPVCFDKCSFSGKEKQTVINESFFEK</sequence>
<evidence type="ECO:0000256" key="11">
    <source>
        <dbReference type="ARBA" id="ARBA00023128"/>
    </source>
</evidence>
<keyword evidence="6" id="KW-0410">Iron transport</keyword>
<evidence type="ECO:0000256" key="2">
    <source>
        <dbReference type="ARBA" id="ARBA00008183"/>
    </source>
</evidence>
<evidence type="ECO:0000256" key="5">
    <source>
        <dbReference type="ARBA" id="ARBA00022448"/>
    </source>
</evidence>
<dbReference type="PANTHER" id="PTHR16821">
    <property type="entry name" value="FRATAXIN"/>
    <property type="match status" value="1"/>
</dbReference>
<evidence type="ECO:0000256" key="6">
    <source>
        <dbReference type="ARBA" id="ARBA00022496"/>
    </source>
</evidence>
<accession>A0A8N1S629</accession>
<dbReference type="GO" id="GO:0016226">
    <property type="term" value="P:iron-sulfur cluster assembly"/>
    <property type="evidence" value="ECO:0007669"/>
    <property type="project" value="InterPro"/>
</dbReference>
<evidence type="ECO:0000256" key="7">
    <source>
        <dbReference type="ARBA" id="ARBA00022946"/>
    </source>
</evidence>
<evidence type="ECO:0000313" key="14">
    <source>
        <dbReference type="Proteomes" id="UP000504615"/>
    </source>
</evidence>
<dbReference type="GO" id="GO:0008199">
    <property type="term" value="F:ferric iron binding"/>
    <property type="evidence" value="ECO:0007669"/>
    <property type="project" value="InterPro"/>
</dbReference>
<evidence type="ECO:0000256" key="4">
    <source>
        <dbReference type="ARBA" id="ARBA00022434"/>
    </source>
</evidence>
<dbReference type="GO" id="GO:0008198">
    <property type="term" value="F:ferrous iron binding"/>
    <property type="evidence" value="ECO:0007669"/>
    <property type="project" value="TreeGrafter"/>
</dbReference>
<dbReference type="Gene3D" id="3.30.920.10">
    <property type="entry name" value="Frataxin/CyaY"/>
    <property type="match status" value="1"/>
</dbReference>
<evidence type="ECO:0000256" key="8">
    <source>
        <dbReference type="ARBA" id="ARBA00023002"/>
    </source>
</evidence>
<dbReference type="OrthoDB" id="1897642at2759"/>
<evidence type="ECO:0000256" key="1">
    <source>
        <dbReference type="ARBA" id="ARBA00004173"/>
    </source>
</evidence>
<reference evidence="15" key="1">
    <citation type="submission" date="2025-08" db="UniProtKB">
        <authorList>
            <consortium name="RefSeq"/>
        </authorList>
    </citation>
    <scope>IDENTIFICATION</scope>
</reference>
<dbReference type="SUPFAM" id="SSF55387">
    <property type="entry name" value="Frataxin/Nqo15-like"/>
    <property type="match status" value="1"/>
</dbReference>
<evidence type="ECO:0000256" key="3">
    <source>
        <dbReference type="ARBA" id="ARBA00013107"/>
    </source>
</evidence>
<dbReference type="GO" id="GO:0006826">
    <property type="term" value="P:iron ion transport"/>
    <property type="evidence" value="ECO:0007669"/>
    <property type="project" value="UniProtKB-KW"/>
</dbReference>
<organism evidence="14 15">
    <name type="scientific">Pogonomyrmex barbatus</name>
    <name type="common">red harvester ant</name>
    <dbReference type="NCBI Taxonomy" id="144034"/>
    <lineage>
        <taxon>Eukaryota</taxon>
        <taxon>Metazoa</taxon>
        <taxon>Ecdysozoa</taxon>
        <taxon>Arthropoda</taxon>
        <taxon>Hexapoda</taxon>
        <taxon>Insecta</taxon>
        <taxon>Pterygota</taxon>
        <taxon>Neoptera</taxon>
        <taxon>Endopterygota</taxon>
        <taxon>Hymenoptera</taxon>
        <taxon>Apocrita</taxon>
        <taxon>Aculeata</taxon>
        <taxon>Formicoidea</taxon>
        <taxon>Formicidae</taxon>
        <taxon>Myrmicinae</taxon>
        <taxon>Pogonomyrmex</taxon>
    </lineage>
</organism>
<dbReference type="InterPro" id="IPR017789">
    <property type="entry name" value="Frataxin"/>
</dbReference>
<dbReference type="PANTHER" id="PTHR16821:SF2">
    <property type="entry name" value="FRATAXIN, MITOCHONDRIAL"/>
    <property type="match status" value="1"/>
</dbReference>
<dbReference type="FunFam" id="3.30.920.10:FF:000002">
    <property type="entry name" value="Frataxin, mitochondrial"/>
    <property type="match status" value="1"/>
</dbReference>
<dbReference type="EC" id="1.16.3.1" evidence="3"/>
<dbReference type="InterPro" id="IPR002908">
    <property type="entry name" value="Frataxin/CyaY"/>
</dbReference>
<dbReference type="CTD" id="2271"/>